<feature type="non-terminal residue" evidence="1">
    <location>
        <position position="1"/>
    </location>
</feature>
<evidence type="ECO:0000313" key="2">
    <source>
        <dbReference type="Proteomes" id="UP000054549"/>
    </source>
</evidence>
<proteinExistence type="predicted"/>
<organism evidence="1 2">
    <name type="scientific">Amanita muscaria (strain Koide BX008)</name>
    <dbReference type="NCBI Taxonomy" id="946122"/>
    <lineage>
        <taxon>Eukaryota</taxon>
        <taxon>Fungi</taxon>
        <taxon>Dikarya</taxon>
        <taxon>Basidiomycota</taxon>
        <taxon>Agaricomycotina</taxon>
        <taxon>Agaricomycetes</taxon>
        <taxon>Agaricomycetidae</taxon>
        <taxon>Agaricales</taxon>
        <taxon>Pluteineae</taxon>
        <taxon>Amanitaceae</taxon>
        <taxon>Amanita</taxon>
    </lineage>
</organism>
<accession>A0A0C2TD21</accession>
<dbReference type="HOGENOM" id="CLU_2326253_0_0_1"/>
<keyword evidence="2" id="KW-1185">Reference proteome</keyword>
<dbReference type="Proteomes" id="UP000054549">
    <property type="component" value="Unassembled WGS sequence"/>
</dbReference>
<dbReference type="EMBL" id="KN818247">
    <property type="protein sequence ID" value="KIL64704.1"/>
    <property type="molecule type" value="Genomic_DNA"/>
</dbReference>
<evidence type="ECO:0000313" key="1">
    <source>
        <dbReference type="EMBL" id="KIL64704.1"/>
    </source>
</evidence>
<reference evidence="1 2" key="1">
    <citation type="submission" date="2014-04" db="EMBL/GenBank/DDBJ databases">
        <title>Evolutionary Origins and Diversification of the Mycorrhizal Mutualists.</title>
        <authorList>
            <consortium name="DOE Joint Genome Institute"/>
            <consortium name="Mycorrhizal Genomics Consortium"/>
            <person name="Kohler A."/>
            <person name="Kuo A."/>
            <person name="Nagy L.G."/>
            <person name="Floudas D."/>
            <person name="Copeland A."/>
            <person name="Barry K.W."/>
            <person name="Cichocki N."/>
            <person name="Veneault-Fourrey C."/>
            <person name="LaButti K."/>
            <person name="Lindquist E.A."/>
            <person name="Lipzen A."/>
            <person name="Lundell T."/>
            <person name="Morin E."/>
            <person name="Murat C."/>
            <person name="Riley R."/>
            <person name="Ohm R."/>
            <person name="Sun H."/>
            <person name="Tunlid A."/>
            <person name="Henrissat B."/>
            <person name="Grigoriev I.V."/>
            <person name="Hibbett D.S."/>
            <person name="Martin F."/>
        </authorList>
    </citation>
    <scope>NUCLEOTIDE SEQUENCE [LARGE SCALE GENOMIC DNA]</scope>
    <source>
        <strain evidence="1 2">Koide BX008</strain>
    </source>
</reference>
<protein>
    <submittedName>
        <fullName evidence="1">Uncharacterized protein</fullName>
    </submittedName>
</protein>
<dbReference type="AlphaFoldDB" id="A0A0C2TD21"/>
<gene>
    <name evidence="1" type="ORF">M378DRAFT_162827</name>
</gene>
<sequence>WGGGVCPDLNDHVTKFHLIARNRNPHSWLSANDRDKVFSAWTESANLIFSPFFSADIFGVLLETTNGPALIAINDRIPELNYRTLRYLQARMPIKCWLP</sequence>
<dbReference type="InParanoid" id="A0A0C2TD21"/>
<name>A0A0C2TD21_AMAMK</name>